<evidence type="ECO:0000313" key="3">
    <source>
        <dbReference type="EMBL" id="SFK28268.1"/>
    </source>
</evidence>
<name>A0A1I3Y8T7_HALDA</name>
<dbReference type="GO" id="GO:0016491">
    <property type="term" value="F:oxidoreductase activity"/>
    <property type="evidence" value="ECO:0007669"/>
    <property type="project" value="UniProtKB-KW"/>
</dbReference>
<organism evidence="3 4">
    <name type="scientific">Halobacillus dabanensis</name>
    <dbReference type="NCBI Taxonomy" id="240302"/>
    <lineage>
        <taxon>Bacteria</taxon>
        <taxon>Bacillati</taxon>
        <taxon>Bacillota</taxon>
        <taxon>Bacilli</taxon>
        <taxon>Bacillales</taxon>
        <taxon>Bacillaceae</taxon>
        <taxon>Halobacillus</taxon>
    </lineage>
</organism>
<keyword evidence="4" id="KW-1185">Reference proteome</keyword>
<dbReference type="InterPro" id="IPR050259">
    <property type="entry name" value="SDR"/>
</dbReference>
<keyword evidence="2" id="KW-0560">Oxidoreductase</keyword>
<dbReference type="EMBL" id="FOSB01000010">
    <property type="protein sequence ID" value="SFK28268.1"/>
    <property type="molecule type" value="Genomic_DNA"/>
</dbReference>
<dbReference type="AlphaFoldDB" id="A0A1I3Y8T7"/>
<evidence type="ECO:0000313" key="4">
    <source>
        <dbReference type="Proteomes" id="UP000183557"/>
    </source>
</evidence>
<dbReference type="NCBIfam" id="NF047420">
    <property type="entry name" value="EF_P_mod_YmfI"/>
    <property type="match status" value="1"/>
</dbReference>
<dbReference type="CDD" id="cd05233">
    <property type="entry name" value="SDR_c"/>
    <property type="match status" value="1"/>
</dbReference>
<dbReference type="InterPro" id="IPR036291">
    <property type="entry name" value="NAD(P)-bd_dom_sf"/>
</dbReference>
<evidence type="ECO:0000256" key="1">
    <source>
        <dbReference type="ARBA" id="ARBA00006484"/>
    </source>
</evidence>
<dbReference type="RefSeq" id="WP_075037602.1">
    <property type="nucleotide sequence ID" value="NZ_FOSB01000010.1"/>
</dbReference>
<dbReference type="SUPFAM" id="SSF51735">
    <property type="entry name" value="NAD(P)-binding Rossmann-fold domains"/>
    <property type="match status" value="1"/>
</dbReference>
<accession>A0A1I3Y8T7</accession>
<protein>
    <submittedName>
        <fullName evidence="3">3-oxoacyl-[acyl-carrier protein] reductase</fullName>
    </submittedName>
</protein>
<evidence type="ECO:0000256" key="2">
    <source>
        <dbReference type="ARBA" id="ARBA00023002"/>
    </source>
</evidence>
<dbReference type="InterPro" id="IPR002347">
    <property type="entry name" value="SDR_fam"/>
</dbReference>
<dbReference type="Pfam" id="PF13561">
    <property type="entry name" value="adh_short_C2"/>
    <property type="match status" value="1"/>
</dbReference>
<dbReference type="PRINTS" id="PR00081">
    <property type="entry name" value="GDHRDH"/>
</dbReference>
<gene>
    <name evidence="3" type="ORF">SAMN04487936_110104</name>
</gene>
<proteinExistence type="inferred from homology"/>
<dbReference type="OrthoDB" id="9803333at2"/>
<dbReference type="PANTHER" id="PTHR42879">
    <property type="entry name" value="3-OXOACYL-(ACYL-CARRIER-PROTEIN) REDUCTASE"/>
    <property type="match status" value="1"/>
</dbReference>
<dbReference type="Gene3D" id="3.40.50.720">
    <property type="entry name" value="NAD(P)-binding Rossmann-like Domain"/>
    <property type="match status" value="1"/>
</dbReference>
<dbReference type="PANTHER" id="PTHR42879:SF2">
    <property type="entry name" value="3-OXOACYL-[ACYL-CARRIER-PROTEIN] REDUCTASE FABG"/>
    <property type="match status" value="1"/>
</dbReference>
<dbReference type="FunFam" id="3.40.50.720:FF:000173">
    <property type="entry name" value="3-oxoacyl-[acyl-carrier protein] reductase"/>
    <property type="match status" value="1"/>
</dbReference>
<reference evidence="4" key="1">
    <citation type="submission" date="2016-10" db="EMBL/GenBank/DDBJ databases">
        <authorList>
            <person name="Varghese N."/>
            <person name="Submissions S."/>
        </authorList>
    </citation>
    <scope>NUCLEOTIDE SEQUENCE [LARGE SCALE GENOMIC DNA]</scope>
    <source>
        <strain evidence="4">CGMCC 1.3704</strain>
    </source>
</reference>
<sequence length="239" mass="25691">MTKKCLILGSSGGIGRAIVTNILNEGYSVGLQYNKNEAMIQALKTEVPESRWAGAYQADLSTLEGISNLLEQIGTEWDALVFAGGQMYSGLFQDMDPQHMDELYHVHVKALWLITKKVLPSMIKQKSGNIIVISSIFGMEGASLEVLYSSVKGAQISFVKGLAKEVAPSGIRVNSVAPGLIGTAMNAHLTEGEMSELEEDIPMGRAGTPEEVAHTVSFLLSEKSSYLTGQVIQVNGGWA</sequence>
<dbReference type="Proteomes" id="UP000183557">
    <property type="component" value="Unassembled WGS sequence"/>
</dbReference>
<comment type="similarity">
    <text evidence="1">Belongs to the short-chain dehydrogenases/reductases (SDR) family.</text>
</comment>